<dbReference type="NCBIfam" id="NF033832">
    <property type="entry name" value="sce7726_fam"/>
    <property type="match status" value="1"/>
</dbReference>
<dbReference type="InterPro" id="IPR047729">
    <property type="entry name" value="Sce7726-like"/>
</dbReference>
<protein>
    <recommendedName>
        <fullName evidence="3">Sce7726 family protein</fullName>
    </recommendedName>
</protein>
<dbReference type="RefSeq" id="WP_077458546.1">
    <property type="nucleotide sequence ID" value="NZ_MUEN01000030.1"/>
</dbReference>
<evidence type="ECO:0000313" key="1">
    <source>
        <dbReference type="EMBL" id="OOE44065.1"/>
    </source>
</evidence>
<dbReference type="AlphaFoldDB" id="A0AB36K6K4"/>
<reference evidence="1 2" key="1">
    <citation type="journal article" date="2017" name="Genome Announc.">
        <title>Draft Genome Sequences of Salinivibrio proteolyticus, Salinivibrio sharmensis, Salinivibrio siamensis, Salinivibrio costicola subsp. alcaliphilus, Salinivibrio costicola subsp. vallismortis, and 29 New Isolates Belonging to the Genus Salinivibrio.</title>
        <authorList>
            <person name="Lopez-Hermoso C."/>
            <person name="de la Haba R.R."/>
            <person name="Sanchez-Porro C."/>
            <person name="Bayliss S.C."/>
            <person name="Feil E.J."/>
            <person name="Ventosa A."/>
        </authorList>
    </citation>
    <scope>NUCLEOTIDE SEQUENCE [LARGE SCALE GENOMIC DNA]</scope>
    <source>
        <strain evidence="1 2">IC202</strain>
    </source>
</reference>
<dbReference type="EMBL" id="MUEO01000018">
    <property type="protein sequence ID" value="OOE44065.1"/>
    <property type="molecule type" value="Genomic_DNA"/>
</dbReference>
<proteinExistence type="predicted"/>
<accession>A0AB36K6K4</accession>
<comment type="caution">
    <text evidence="1">The sequence shown here is derived from an EMBL/GenBank/DDBJ whole genome shotgun (WGS) entry which is preliminary data.</text>
</comment>
<gene>
    <name evidence="1" type="ORF">BZG09_08910</name>
</gene>
<dbReference type="Proteomes" id="UP000188726">
    <property type="component" value="Unassembled WGS sequence"/>
</dbReference>
<organism evidence="1 2">
    <name type="scientific">Salinivibrio kushneri</name>
    <dbReference type="NCBI Taxonomy" id="1908198"/>
    <lineage>
        <taxon>Bacteria</taxon>
        <taxon>Pseudomonadati</taxon>
        <taxon>Pseudomonadota</taxon>
        <taxon>Gammaproteobacteria</taxon>
        <taxon>Vibrionales</taxon>
        <taxon>Vibrionaceae</taxon>
        <taxon>Salinivibrio</taxon>
    </lineage>
</organism>
<name>A0AB36K6K4_9GAMM</name>
<sequence>MKINDFKNFSTLPRLFSAAVFRELAKKGQSALFTRLLKDAGIFDQLAPSATVGEAFDFAFNILNVAGHRDEYIYRAAISQKVLLGTHSLRTASMLNEFRIGNSKADVVILNGTATVYEIKSERDSLVRLANQVENYKRVFAKVNVIASEGHIEGVLEKVPEDVGVMCLSKRYQITTMREAAHCPERICPATVSDSLRISESIEILSAMGISVPDLPNTKRHGAVRELFATLDPAALHVELVQTLKRTRDLSPLGDYIDRLPKSLQAAGLSVSVRQSDRSKLIEAIETPLCAAMTWR</sequence>
<evidence type="ECO:0008006" key="3">
    <source>
        <dbReference type="Google" id="ProtNLM"/>
    </source>
</evidence>
<evidence type="ECO:0000313" key="2">
    <source>
        <dbReference type="Proteomes" id="UP000188726"/>
    </source>
</evidence>